<dbReference type="InterPro" id="IPR049002">
    <property type="entry name" value="Stv"/>
</dbReference>
<comment type="caution">
    <text evidence="2">The sequence shown here is derived from an EMBL/GenBank/DDBJ whole genome shotgun (WGS) entry which is preliminary data.</text>
</comment>
<gene>
    <name evidence="2" type="ORF">CAL28_12020</name>
</gene>
<feature type="domain" description="Putative adhesin Stv" evidence="1">
    <location>
        <begin position="55"/>
        <end position="189"/>
    </location>
</feature>
<evidence type="ECO:0000259" key="1">
    <source>
        <dbReference type="Pfam" id="PF21527"/>
    </source>
</evidence>
<organism evidence="2 3">
    <name type="scientific">Bordetella genomosp. 11</name>
    <dbReference type="NCBI Taxonomy" id="1416808"/>
    <lineage>
        <taxon>Bacteria</taxon>
        <taxon>Pseudomonadati</taxon>
        <taxon>Pseudomonadota</taxon>
        <taxon>Betaproteobacteria</taxon>
        <taxon>Burkholderiales</taxon>
        <taxon>Alcaligenaceae</taxon>
        <taxon>Bordetella</taxon>
    </lineage>
</organism>
<evidence type="ECO:0000313" key="2">
    <source>
        <dbReference type="EMBL" id="OZI60181.1"/>
    </source>
</evidence>
<accession>A0A261UF08</accession>
<name>A0A261UF08_9BORD</name>
<keyword evidence="3" id="KW-1185">Reference proteome</keyword>
<evidence type="ECO:0000313" key="3">
    <source>
        <dbReference type="Proteomes" id="UP000215767"/>
    </source>
</evidence>
<reference evidence="3" key="1">
    <citation type="submission" date="2017-05" db="EMBL/GenBank/DDBJ databases">
        <title>Complete and WGS of Bordetella genogroups.</title>
        <authorList>
            <person name="Spilker T."/>
            <person name="Lipuma J."/>
        </authorList>
    </citation>
    <scope>NUCLEOTIDE SEQUENCE [LARGE SCALE GENOMIC DNA]</scope>
    <source>
        <strain evidence="3">AU8856</strain>
    </source>
</reference>
<dbReference type="Proteomes" id="UP000215767">
    <property type="component" value="Unassembled WGS sequence"/>
</dbReference>
<dbReference type="Pfam" id="PF21527">
    <property type="entry name" value="Stv"/>
    <property type="match status" value="1"/>
</dbReference>
<dbReference type="EMBL" id="NEVS01000004">
    <property type="protein sequence ID" value="OZI60181.1"/>
    <property type="molecule type" value="Genomic_DNA"/>
</dbReference>
<sequence length="212" mass="24805">MPELEAPPRPSEHFSRLTDISSRFPLLPDEGPYRHDRLVYDKYMLWRMKGRKSTELIISSHGGQLLGRRTMVPPGTAFHFYGPNHAPLLTTDIYLGFVYLDLDERPYEIMRSGQFCSDFALAEYQDTYENYDDVWRCMRERQPYTDVVTIRGKAHGNGWQDRVLFSELLADLRAKNHRYSKIHCIFCRNFAKGTVDTYPALEPYVKPPYAAR</sequence>
<proteinExistence type="predicted"/>
<protein>
    <recommendedName>
        <fullName evidence="1">Putative adhesin Stv domain-containing protein</fullName>
    </recommendedName>
</protein>
<dbReference type="AlphaFoldDB" id="A0A261UF08"/>